<name>A0A0M4DG48_9BACT</name>
<dbReference type="KEGG" id="des:DSOUD_1001"/>
<dbReference type="AlphaFoldDB" id="A0A0M4DG48"/>
<evidence type="ECO:0008006" key="3">
    <source>
        <dbReference type="Google" id="ProtNLM"/>
    </source>
</evidence>
<dbReference type="InterPro" id="IPR011465">
    <property type="entry name" value="DUF1571"/>
</dbReference>
<reference evidence="1 2" key="1">
    <citation type="submission" date="2015-07" db="EMBL/GenBank/DDBJ databases">
        <title>Isolation and Genomic Characterization of a Novel Halophilic Metal-Reducing Deltaproteobacterium from the Deep Subsurface.</title>
        <authorList>
            <person name="Badalamenti J.P."/>
            <person name="Summers Z.M."/>
            <person name="Gralnick J.A."/>
            <person name="Bond D.R."/>
        </authorList>
    </citation>
    <scope>NUCLEOTIDE SEQUENCE [LARGE SCALE GENOMIC DNA]</scope>
    <source>
        <strain evidence="1 2">WTL</strain>
    </source>
</reference>
<keyword evidence="2" id="KW-1185">Reference proteome</keyword>
<accession>A0A0M4DG48</accession>
<evidence type="ECO:0000313" key="1">
    <source>
        <dbReference type="EMBL" id="ALC15787.1"/>
    </source>
</evidence>
<dbReference type="STRING" id="1603606.DSOUD_1001"/>
<dbReference type="PATRIC" id="fig|1603606.3.peg.1098"/>
<sequence>MEAEAAYDRVESYTAIFHKQQRIAGKLLEEENIFLKFRKKPYSLYMKWVTEPYKGSELLYIVGWNKGRIRAHRGGFFSFIVRNLDPDDPKLMKDNLRPVTSTGVGFLLETVAINMRKAIKAGVLTFTRRGKEKVYGRDTQVIVIDISYENAEDYDGAQFVINQDVESKILLRIRIYDRDGQLVENYGYENLNLDARLSDADFDPKNPEYDF</sequence>
<protein>
    <recommendedName>
        <fullName evidence="3">DUF1571 domain-containing protein</fullName>
    </recommendedName>
</protein>
<dbReference type="Pfam" id="PF07608">
    <property type="entry name" value="DUF1571"/>
    <property type="match status" value="1"/>
</dbReference>
<dbReference type="Gene3D" id="2.50.20.10">
    <property type="entry name" value="Lipoprotein localisation LolA/LolB/LppX"/>
    <property type="match status" value="1"/>
</dbReference>
<dbReference type="Proteomes" id="UP000057158">
    <property type="component" value="Chromosome"/>
</dbReference>
<gene>
    <name evidence="1" type="ORF">DSOUD_1001</name>
</gene>
<dbReference type="EMBL" id="CP010802">
    <property type="protein sequence ID" value="ALC15787.1"/>
    <property type="molecule type" value="Genomic_DNA"/>
</dbReference>
<proteinExistence type="predicted"/>
<evidence type="ECO:0000313" key="2">
    <source>
        <dbReference type="Proteomes" id="UP000057158"/>
    </source>
</evidence>
<organism evidence="1 2">
    <name type="scientific">Desulfuromonas soudanensis</name>
    <dbReference type="NCBI Taxonomy" id="1603606"/>
    <lineage>
        <taxon>Bacteria</taxon>
        <taxon>Pseudomonadati</taxon>
        <taxon>Thermodesulfobacteriota</taxon>
        <taxon>Desulfuromonadia</taxon>
        <taxon>Desulfuromonadales</taxon>
        <taxon>Desulfuromonadaceae</taxon>
        <taxon>Desulfuromonas</taxon>
    </lineage>
</organism>